<dbReference type="EMBL" id="BSOG01000001">
    <property type="protein sequence ID" value="GLR12404.1"/>
    <property type="molecule type" value="Genomic_DNA"/>
</dbReference>
<reference evidence="2" key="1">
    <citation type="journal article" date="2019" name="Int. J. Syst. Evol. Microbiol.">
        <title>The Global Catalogue of Microorganisms (GCM) 10K type strain sequencing project: providing services to taxonomists for standard genome sequencing and annotation.</title>
        <authorList>
            <consortium name="The Broad Institute Genomics Platform"/>
            <consortium name="The Broad Institute Genome Sequencing Center for Infectious Disease"/>
            <person name="Wu L."/>
            <person name="Ma J."/>
        </authorList>
    </citation>
    <scope>NUCLEOTIDE SEQUENCE [LARGE SCALE GENOMIC DNA]</scope>
    <source>
        <strain evidence="2">NBRC 110044</strain>
    </source>
</reference>
<protein>
    <recommendedName>
        <fullName evidence="3">Flagella basal body P-ring formation protein FlgA</fullName>
    </recommendedName>
</protein>
<keyword evidence="2" id="KW-1185">Reference proteome</keyword>
<sequence length="172" mass="18202">MLAGILILQPAMAKETTMQASPAQAQTISLGKGHFVVEFDPSVERYQLTSVVIPDQCTPRLSLQEDGDGLAVKRESDDCKADIYAKLRLNPAWASNLHLSLSAGQLDLQPTLLSQVGKLVAAVKVGDIIGHRDVKRSWLLGANLSLENGTGTAVRATVGAGQITLVSASVSQ</sequence>
<comment type="caution">
    <text evidence="1">The sequence shown here is derived from an EMBL/GenBank/DDBJ whole genome shotgun (WGS) entry which is preliminary data.</text>
</comment>
<evidence type="ECO:0000313" key="2">
    <source>
        <dbReference type="Proteomes" id="UP001156706"/>
    </source>
</evidence>
<gene>
    <name evidence="1" type="ORF">GCM10007907_11940</name>
</gene>
<name>A0ABQ5YHJ6_9NEIS</name>
<proteinExistence type="predicted"/>
<evidence type="ECO:0008006" key="3">
    <source>
        <dbReference type="Google" id="ProtNLM"/>
    </source>
</evidence>
<dbReference type="Proteomes" id="UP001156706">
    <property type="component" value="Unassembled WGS sequence"/>
</dbReference>
<accession>A0ABQ5YHJ6</accession>
<organism evidence="1 2">
    <name type="scientific">Chitinimonas prasina</name>
    <dbReference type="NCBI Taxonomy" id="1434937"/>
    <lineage>
        <taxon>Bacteria</taxon>
        <taxon>Pseudomonadati</taxon>
        <taxon>Pseudomonadota</taxon>
        <taxon>Betaproteobacteria</taxon>
        <taxon>Neisseriales</taxon>
        <taxon>Chitinibacteraceae</taxon>
        <taxon>Chitinimonas</taxon>
    </lineage>
</organism>
<evidence type="ECO:0000313" key="1">
    <source>
        <dbReference type="EMBL" id="GLR12404.1"/>
    </source>
</evidence>